<dbReference type="PROSITE" id="PS50228">
    <property type="entry name" value="SUEL_LECTIN"/>
    <property type="match status" value="2"/>
</dbReference>
<evidence type="ECO:0000259" key="10">
    <source>
        <dbReference type="PROSITE" id="PS50228"/>
    </source>
</evidence>
<dbReference type="RefSeq" id="XP_054852964.1">
    <property type="nucleotide sequence ID" value="XM_054996989.1"/>
</dbReference>
<name>A0AA97LF13_EUBMA</name>
<gene>
    <name evidence="12" type="primary">LOC129341682</name>
</gene>
<evidence type="ECO:0000256" key="1">
    <source>
        <dbReference type="ARBA" id="ARBA00004167"/>
    </source>
</evidence>
<feature type="region of interest" description="Disordered" evidence="8">
    <location>
        <begin position="348"/>
        <end position="369"/>
    </location>
</feature>
<keyword evidence="6 9" id="KW-1133">Transmembrane helix</keyword>
<dbReference type="Pfam" id="PF14851">
    <property type="entry name" value="FAM176"/>
    <property type="match status" value="1"/>
</dbReference>
<proteinExistence type="inferred from homology"/>
<dbReference type="Proteomes" id="UP001190640">
    <property type="component" value="Chromosome 13"/>
</dbReference>
<evidence type="ECO:0000313" key="12">
    <source>
        <dbReference type="RefSeq" id="XP_054852964.1"/>
    </source>
</evidence>
<dbReference type="FunFam" id="2.60.120.740:FF:000003">
    <property type="entry name" value="Protein eva-1 homolog C"/>
    <property type="match status" value="1"/>
</dbReference>
<feature type="compositionally biased region" description="Basic and acidic residues" evidence="8">
    <location>
        <begin position="348"/>
        <end position="362"/>
    </location>
</feature>
<dbReference type="Gene3D" id="2.60.120.740">
    <property type="match status" value="2"/>
</dbReference>
<keyword evidence="7 9" id="KW-0472">Membrane</keyword>
<protein>
    <submittedName>
        <fullName evidence="12">Protein eva-1 homolog C-like</fullName>
    </submittedName>
</protein>
<dbReference type="GeneID" id="129341682"/>
<evidence type="ECO:0000256" key="3">
    <source>
        <dbReference type="ARBA" id="ARBA00022692"/>
    </source>
</evidence>
<dbReference type="CDD" id="cd22828">
    <property type="entry name" value="Gal_Rha_Lectin_EVA1_EVA1C_rpt1"/>
    <property type="match status" value="1"/>
</dbReference>
<keyword evidence="4" id="KW-0430">Lectin</keyword>
<evidence type="ECO:0000256" key="4">
    <source>
        <dbReference type="ARBA" id="ARBA00022734"/>
    </source>
</evidence>
<feature type="domain" description="SUEL-type lectin" evidence="10">
    <location>
        <begin position="149"/>
        <end position="241"/>
    </location>
</feature>
<accession>A0AA97LF13</accession>
<comment type="subcellular location">
    <subcellularLocation>
        <location evidence="1">Membrane</location>
        <topology evidence="1">Single-pass membrane protein</topology>
    </subcellularLocation>
</comment>
<sequence length="423" mass="47692">MPGPWQASRFRISGAVLGFFWFSTLLKAAPEFSGYLQKVLKNQTAHACDGDQLTVICPHKTSISVLSAFYGRRVPSQNLCPAPGDLTLESTNCVSATAHQKLMDECQDQRWCHFSVHSRVFGPDPCPGTHKYLVVSYKCRPANHRLKTACENDKLRLQCRNKSVLAIYSATYGRPLRGKPECESVNGTSPDIECLVPDALRRVSRRCHRKENCTVVANKATFGDPCFPGVKKQLRVSYTCVPRQLLEEVGRDSQEDPFSISDYTHGGWYTGPRLSRLQENLMIFTSSLETFAHVWGVPEKVGFYFLCGVSAGLVFLLLLFAPKVDFWHDVKEVFKSKELSNSLELDQTKFQDEREDDNHDDSSSDSSFRRLTQTYRNSNNIFGPELTAALEGVADQRHHEGDEIWIPKESSPYAIHKIKSATK</sequence>
<dbReference type="GO" id="GO:0030246">
    <property type="term" value="F:carbohydrate binding"/>
    <property type="evidence" value="ECO:0007669"/>
    <property type="project" value="UniProtKB-KW"/>
</dbReference>
<evidence type="ECO:0000256" key="6">
    <source>
        <dbReference type="ARBA" id="ARBA00022989"/>
    </source>
</evidence>
<reference evidence="12" key="1">
    <citation type="submission" date="2025-08" db="UniProtKB">
        <authorList>
            <consortium name="RefSeq"/>
        </authorList>
    </citation>
    <scope>IDENTIFICATION</scope>
    <source>
        <tissue evidence="12">Blood</tissue>
    </source>
</reference>
<keyword evidence="11" id="KW-1185">Reference proteome</keyword>
<dbReference type="CDD" id="cd22829">
    <property type="entry name" value="Gal_Rha_Lectin_EVA1_EVA1C_rpt2"/>
    <property type="match status" value="1"/>
</dbReference>
<evidence type="ECO:0000256" key="8">
    <source>
        <dbReference type="SAM" id="MobiDB-lite"/>
    </source>
</evidence>
<dbReference type="PANTHER" id="PTHR46780">
    <property type="entry name" value="PROTEIN EVA-1"/>
    <property type="match status" value="1"/>
</dbReference>
<comment type="similarity">
    <text evidence="2">Belongs to the EVA1 family.</text>
</comment>
<feature type="transmembrane region" description="Helical" evidence="9">
    <location>
        <begin position="301"/>
        <end position="321"/>
    </location>
</feature>
<dbReference type="AlphaFoldDB" id="A0AA97LF13"/>
<keyword evidence="3 9" id="KW-0812">Transmembrane</keyword>
<evidence type="ECO:0000256" key="9">
    <source>
        <dbReference type="SAM" id="Phobius"/>
    </source>
</evidence>
<organism evidence="11 12">
    <name type="scientific">Eublepharis macularius</name>
    <name type="common">Leopard gecko</name>
    <name type="synonym">Cyrtodactylus macularius</name>
    <dbReference type="NCBI Taxonomy" id="481883"/>
    <lineage>
        <taxon>Eukaryota</taxon>
        <taxon>Metazoa</taxon>
        <taxon>Chordata</taxon>
        <taxon>Craniata</taxon>
        <taxon>Vertebrata</taxon>
        <taxon>Euteleostomi</taxon>
        <taxon>Lepidosauria</taxon>
        <taxon>Squamata</taxon>
        <taxon>Bifurcata</taxon>
        <taxon>Gekkota</taxon>
        <taxon>Eublepharidae</taxon>
        <taxon>Eublepharinae</taxon>
        <taxon>Eublepharis</taxon>
    </lineage>
</organism>
<dbReference type="InterPro" id="IPR043159">
    <property type="entry name" value="Lectin_gal-bd_sf"/>
</dbReference>
<dbReference type="GO" id="GO:0016020">
    <property type="term" value="C:membrane"/>
    <property type="evidence" value="ECO:0007669"/>
    <property type="project" value="UniProtKB-SubCell"/>
</dbReference>
<evidence type="ECO:0000256" key="7">
    <source>
        <dbReference type="ARBA" id="ARBA00023136"/>
    </source>
</evidence>
<feature type="domain" description="SUEL-type lectin" evidence="10">
    <location>
        <begin position="47"/>
        <end position="140"/>
    </location>
</feature>
<evidence type="ECO:0000256" key="5">
    <source>
        <dbReference type="ARBA" id="ARBA00022737"/>
    </source>
</evidence>
<dbReference type="Pfam" id="PF02140">
    <property type="entry name" value="SUEL_Lectin"/>
    <property type="match status" value="2"/>
</dbReference>
<keyword evidence="5" id="KW-0677">Repeat</keyword>
<evidence type="ECO:0000256" key="2">
    <source>
        <dbReference type="ARBA" id="ARBA00006023"/>
    </source>
</evidence>
<dbReference type="KEGG" id="emc:129341682"/>
<dbReference type="InterPro" id="IPR039500">
    <property type="entry name" value="EVA1_dom"/>
</dbReference>
<dbReference type="InterPro" id="IPR000922">
    <property type="entry name" value="Lectin_gal-bd_dom"/>
</dbReference>
<evidence type="ECO:0000313" key="11">
    <source>
        <dbReference type="Proteomes" id="UP001190640"/>
    </source>
</evidence>